<dbReference type="PANTHER" id="PTHR43415:SF3">
    <property type="entry name" value="GNAT-FAMILY ACETYLTRANSFERASE"/>
    <property type="match status" value="1"/>
</dbReference>
<dbReference type="EMBL" id="JAUSUA010000006">
    <property type="protein sequence ID" value="MDQ0208696.1"/>
    <property type="molecule type" value="Genomic_DNA"/>
</dbReference>
<dbReference type="SUPFAM" id="SSF55729">
    <property type="entry name" value="Acyl-CoA N-acyltransferases (Nat)"/>
    <property type="match status" value="1"/>
</dbReference>
<sequence length="158" mass="17941">MKTDNIQLVFLKEEHVQFLKAFKLPQEQEKFTTLPDKLIEDSEGAEKVVILSENTPVGFFQLQSTDRVKEYSSNPNALLLSALSINYTDQGKGYAKHAMSLLSEFVTTEFPHIDEIILAVNQLNIPAQKLYTTVGFQDTQKRKIGPIGEQMIMSMKMK</sequence>
<evidence type="ECO:0000259" key="1">
    <source>
        <dbReference type="PROSITE" id="PS51186"/>
    </source>
</evidence>
<comment type="caution">
    <text evidence="2">The sequence shown here is derived from an EMBL/GenBank/DDBJ whole genome shotgun (WGS) entry which is preliminary data.</text>
</comment>
<dbReference type="RefSeq" id="WP_370873657.1">
    <property type="nucleotide sequence ID" value="NZ_JAUSUA010000006.1"/>
</dbReference>
<evidence type="ECO:0000313" key="3">
    <source>
        <dbReference type="Proteomes" id="UP001225034"/>
    </source>
</evidence>
<reference evidence="2 3" key="1">
    <citation type="submission" date="2023-07" db="EMBL/GenBank/DDBJ databases">
        <title>Genomic Encyclopedia of Type Strains, Phase IV (KMG-IV): sequencing the most valuable type-strain genomes for metagenomic binning, comparative biology and taxonomic classification.</title>
        <authorList>
            <person name="Goeker M."/>
        </authorList>
    </citation>
    <scope>NUCLEOTIDE SEQUENCE [LARGE SCALE GENOMIC DNA]</scope>
    <source>
        <strain evidence="2 3">DSM 19154</strain>
    </source>
</reference>
<evidence type="ECO:0000313" key="2">
    <source>
        <dbReference type="EMBL" id="MDQ0208696.1"/>
    </source>
</evidence>
<dbReference type="InterPro" id="IPR016181">
    <property type="entry name" value="Acyl_CoA_acyltransferase"/>
</dbReference>
<dbReference type="PANTHER" id="PTHR43415">
    <property type="entry name" value="SPERMIDINE N(1)-ACETYLTRANSFERASE"/>
    <property type="match status" value="1"/>
</dbReference>
<dbReference type="PROSITE" id="PS51186">
    <property type="entry name" value="GNAT"/>
    <property type="match status" value="1"/>
</dbReference>
<organism evidence="2 3">
    <name type="scientific">Alkalicoccobacillus murimartini</name>
    <dbReference type="NCBI Taxonomy" id="171685"/>
    <lineage>
        <taxon>Bacteria</taxon>
        <taxon>Bacillati</taxon>
        <taxon>Bacillota</taxon>
        <taxon>Bacilli</taxon>
        <taxon>Bacillales</taxon>
        <taxon>Bacillaceae</taxon>
        <taxon>Alkalicoccobacillus</taxon>
    </lineage>
</organism>
<proteinExistence type="predicted"/>
<feature type="domain" description="N-acetyltransferase" evidence="1">
    <location>
        <begin position="6"/>
        <end position="158"/>
    </location>
</feature>
<dbReference type="Pfam" id="PF00583">
    <property type="entry name" value="Acetyltransf_1"/>
    <property type="match status" value="1"/>
</dbReference>
<keyword evidence="3" id="KW-1185">Reference proteome</keyword>
<gene>
    <name evidence="2" type="ORF">J2S05_003508</name>
</gene>
<protein>
    <submittedName>
        <fullName evidence="2">RimJ/RimL family protein N-acetyltransferase</fullName>
    </submittedName>
</protein>
<dbReference type="InterPro" id="IPR000182">
    <property type="entry name" value="GNAT_dom"/>
</dbReference>
<dbReference type="Proteomes" id="UP001225034">
    <property type="component" value="Unassembled WGS sequence"/>
</dbReference>
<dbReference type="Gene3D" id="3.40.630.30">
    <property type="match status" value="1"/>
</dbReference>
<name>A0ABT9YMH3_9BACI</name>
<accession>A0ABT9YMH3</accession>